<dbReference type="OrthoDB" id="11959at2157"/>
<reference evidence="5" key="1">
    <citation type="submission" date="2013-11" db="EMBL/GenBank/DDBJ databases">
        <authorList>
            <person name="Hoang H.T."/>
            <person name="Killian M.L."/>
            <person name="Madson D.M."/>
            <person name="Arruda P.H.E."/>
            <person name="Sun D."/>
            <person name="Schwartz K.J."/>
            <person name="Yoon K."/>
        </authorList>
    </citation>
    <scope>NUCLEOTIDE SEQUENCE [LARGE SCALE GENOMIC DNA]</scope>
    <source>
        <strain evidence="5">CDK2</strain>
    </source>
</reference>
<sequence length="311" mass="33682">MGALERGSLGAHSRYVDAEVVYPDPASQPAAFVDAVETAAEAKEYFAVIPTRDDTTTAIARHKDHLDATGTLAGVEDWSRFRRVADKARTVALAADLSVPVPETWTPESPDAVAAIADEISYPVLVKPRSKHVADDQGRLYTHEISDRDYAHSPADLRSTYERLATADPGMRATPPLVQAVVDGDTATTVGVADDGELVATFQELRLRTTPHSGGSSTLIRGIHDDQMRAYADELVAELGWTGPIQVEFMRSQEDCYLIEINGRYWGRSRWRRPRASTSRGSTSACWRASGRQSTAAPTGASSSSDCCTAT</sequence>
<dbReference type="SUPFAM" id="SSF56059">
    <property type="entry name" value="Glutathione synthetase ATP-binding domain-like"/>
    <property type="match status" value="1"/>
</dbReference>
<feature type="domain" description="ATP-grasp" evidence="3">
    <location>
        <begin position="91"/>
        <end position="291"/>
    </location>
</feature>
<dbReference type="GO" id="GO:0005524">
    <property type="term" value="F:ATP binding"/>
    <property type="evidence" value="ECO:0007669"/>
    <property type="project" value="UniProtKB-UniRule"/>
</dbReference>
<organism evidence="4 5">
    <name type="scientific">Halolamina pelagica</name>
    <dbReference type="NCBI Taxonomy" id="699431"/>
    <lineage>
        <taxon>Archaea</taxon>
        <taxon>Methanobacteriati</taxon>
        <taxon>Methanobacteriota</taxon>
        <taxon>Stenosarchaea group</taxon>
        <taxon>Halobacteria</taxon>
        <taxon>Halobacteriales</taxon>
        <taxon>Haloferacaceae</taxon>
    </lineage>
</organism>
<feature type="compositionally biased region" description="Low complexity" evidence="2">
    <location>
        <begin position="294"/>
        <end position="305"/>
    </location>
</feature>
<protein>
    <submittedName>
        <fullName evidence="4">Carbamoyl phosphate synthase-like protein</fullName>
    </submittedName>
</protein>
<dbReference type="STRING" id="699431.SY89_03422"/>
<keyword evidence="1" id="KW-0547">Nucleotide-binding</keyword>
<evidence type="ECO:0000256" key="1">
    <source>
        <dbReference type="PROSITE-ProRule" id="PRU00409"/>
    </source>
</evidence>
<keyword evidence="5" id="KW-1185">Reference proteome</keyword>
<dbReference type="RefSeq" id="WP_054584947.1">
    <property type="nucleotide sequence ID" value="NZ_LGUC01000002.1"/>
</dbReference>
<gene>
    <name evidence="4" type="ORF">SY89_03422</name>
</gene>
<evidence type="ECO:0000259" key="3">
    <source>
        <dbReference type="PROSITE" id="PS50975"/>
    </source>
</evidence>
<evidence type="ECO:0000313" key="4">
    <source>
        <dbReference type="EMBL" id="KPN29188.1"/>
    </source>
</evidence>
<dbReference type="InterPro" id="IPR011761">
    <property type="entry name" value="ATP-grasp"/>
</dbReference>
<comment type="caution">
    <text evidence="4">The sequence shown here is derived from an EMBL/GenBank/DDBJ whole genome shotgun (WGS) entry which is preliminary data.</text>
</comment>
<evidence type="ECO:0000256" key="2">
    <source>
        <dbReference type="SAM" id="MobiDB-lite"/>
    </source>
</evidence>
<name>A0A0P7HR95_9EURY</name>
<dbReference type="InterPro" id="IPR013815">
    <property type="entry name" value="ATP_grasp_subdomain_1"/>
</dbReference>
<proteinExistence type="predicted"/>
<dbReference type="GO" id="GO:0046872">
    <property type="term" value="F:metal ion binding"/>
    <property type="evidence" value="ECO:0007669"/>
    <property type="project" value="InterPro"/>
</dbReference>
<evidence type="ECO:0000313" key="5">
    <source>
        <dbReference type="Proteomes" id="UP000050535"/>
    </source>
</evidence>
<dbReference type="EMBL" id="LGUC01000002">
    <property type="protein sequence ID" value="KPN29188.1"/>
    <property type="molecule type" value="Genomic_DNA"/>
</dbReference>
<dbReference type="PROSITE" id="PS50975">
    <property type="entry name" value="ATP_GRASP"/>
    <property type="match status" value="1"/>
</dbReference>
<keyword evidence="1" id="KW-0067">ATP-binding</keyword>
<feature type="region of interest" description="Disordered" evidence="2">
    <location>
        <begin position="272"/>
        <end position="311"/>
    </location>
</feature>
<dbReference type="Gene3D" id="3.30.470.20">
    <property type="entry name" value="ATP-grasp fold, B domain"/>
    <property type="match status" value="1"/>
</dbReference>
<accession>A0A0P7HR95</accession>
<dbReference type="Proteomes" id="UP000050535">
    <property type="component" value="Unassembled WGS sequence"/>
</dbReference>
<dbReference type="AlphaFoldDB" id="A0A0P7HR95"/>
<dbReference type="Gene3D" id="3.30.1490.20">
    <property type="entry name" value="ATP-grasp fold, A domain"/>
    <property type="match status" value="1"/>
</dbReference>